<feature type="domain" description="NAD-dependent epimerase/dehydratase" evidence="2">
    <location>
        <begin position="6"/>
        <end position="228"/>
    </location>
</feature>
<reference evidence="5" key="1">
    <citation type="submission" date="2018-09" db="EMBL/GenBank/DDBJ databases">
        <title>Chryseolinea sp. KIS68-18 isolated from soil.</title>
        <authorList>
            <person name="Weon H.-Y."/>
            <person name="Kwon S.-W."/>
            <person name="Lee S.A."/>
        </authorList>
    </citation>
    <scope>NUCLEOTIDE SEQUENCE [LARGE SCALE GENOMIC DNA]</scope>
    <source>
        <strain evidence="5">KIS68-18</strain>
    </source>
</reference>
<dbReference type="SUPFAM" id="SSF51735">
    <property type="entry name" value="NAD(P)-binding Rossmann-fold domains"/>
    <property type="match status" value="1"/>
</dbReference>
<comment type="similarity">
    <text evidence="1">Belongs to the NAD(P)-dependent epimerase/dehydratase family. SDR39U1 subfamily.</text>
</comment>
<dbReference type="EMBL" id="CP032382">
    <property type="protein sequence ID" value="AYB35411.1"/>
    <property type="molecule type" value="Genomic_DNA"/>
</dbReference>
<evidence type="ECO:0000259" key="2">
    <source>
        <dbReference type="Pfam" id="PF01370"/>
    </source>
</evidence>
<organism evidence="4 5">
    <name type="scientific">Chryseolinea soli</name>
    <dbReference type="NCBI Taxonomy" id="2321403"/>
    <lineage>
        <taxon>Bacteria</taxon>
        <taxon>Pseudomonadati</taxon>
        <taxon>Bacteroidota</taxon>
        <taxon>Cytophagia</taxon>
        <taxon>Cytophagales</taxon>
        <taxon>Fulvivirgaceae</taxon>
        <taxon>Chryseolinea</taxon>
    </lineage>
</organism>
<name>A0A385SYF5_9BACT</name>
<dbReference type="InterPro" id="IPR013549">
    <property type="entry name" value="DUF1731"/>
</dbReference>
<sequence>MYMNKIVLAGGSGYLGSVLARYFSAQAKEVVILSRRSQPDAGNIRTVVWDAKHLADIWARELDGADLLINLTGKNVNCRYTPENKKEILDSRLDSTRVLGEAVRRAAVPPRVWIQSASATIYRHAEDRPMDEATGEMGEGFSVDVCRAWEKIFWEQDTPATRKVLLRVGIVLGMSDGAFPRLLNLVRAGLGGKQGNGHQYITWIHEDDVAAIMHWLYDHETLQGTFNVTSPTPVVNADFMRTLREVCKVPFGLPSPVWLLKLGAVFIGTETELILKSRRVVPARLLAAGYQFKYSALPLALRSIVAKS</sequence>
<dbReference type="InterPro" id="IPR036291">
    <property type="entry name" value="NAD(P)-bd_dom_sf"/>
</dbReference>
<dbReference type="Gene3D" id="3.40.50.720">
    <property type="entry name" value="NAD(P)-binding Rossmann-like Domain"/>
    <property type="match status" value="1"/>
</dbReference>
<protein>
    <submittedName>
        <fullName evidence="4">TIGR01777 family protein</fullName>
    </submittedName>
</protein>
<dbReference type="PANTHER" id="PTHR11092">
    <property type="entry name" value="SUGAR NUCLEOTIDE EPIMERASE RELATED"/>
    <property type="match status" value="1"/>
</dbReference>
<dbReference type="Proteomes" id="UP000266183">
    <property type="component" value="Chromosome"/>
</dbReference>
<dbReference type="PANTHER" id="PTHR11092:SF0">
    <property type="entry name" value="EPIMERASE FAMILY PROTEIN SDR39U1"/>
    <property type="match status" value="1"/>
</dbReference>
<evidence type="ECO:0000256" key="1">
    <source>
        <dbReference type="ARBA" id="ARBA00009353"/>
    </source>
</evidence>
<proteinExistence type="inferred from homology"/>
<keyword evidence="5" id="KW-1185">Reference proteome</keyword>
<dbReference type="AlphaFoldDB" id="A0A385SYF5"/>
<dbReference type="CDD" id="cd05242">
    <property type="entry name" value="SDR_a8"/>
    <property type="match status" value="1"/>
</dbReference>
<evidence type="ECO:0000259" key="3">
    <source>
        <dbReference type="Pfam" id="PF08338"/>
    </source>
</evidence>
<evidence type="ECO:0000313" key="4">
    <source>
        <dbReference type="EMBL" id="AYB35411.1"/>
    </source>
</evidence>
<dbReference type="InterPro" id="IPR010099">
    <property type="entry name" value="SDR39U1"/>
</dbReference>
<dbReference type="KEGG" id="chk:D4L85_04605"/>
<dbReference type="NCBIfam" id="TIGR01777">
    <property type="entry name" value="yfcH"/>
    <property type="match status" value="1"/>
</dbReference>
<dbReference type="InterPro" id="IPR001509">
    <property type="entry name" value="Epimerase_deHydtase"/>
</dbReference>
<dbReference type="Pfam" id="PF01370">
    <property type="entry name" value="Epimerase"/>
    <property type="match status" value="1"/>
</dbReference>
<accession>A0A385SYF5</accession>
<gene>
    <name evidence="4" type="ORF">D4L85_04605</name>
</gene>
<evidence type="ECO:0000313" key="5">
    <source>
        <dbReference type="Proteomes" id="UP000266183"/>
    </source>
</evidence>
<feature type="domain" description="DUF1731" evidence="3">
    <location>
        <begin position="256"/>
        <end position="304"/>
    </location>
</feature>
<dbReference type="Pfam" id="PF08338">
    <property type="entry name" value="DUF1731"/>
    <property type="match status" value="1"/>
</dbReference>
<dbReference type="OrthoDB" id="9801773at2"/>